<dbReference type="RefSeq" id="WP_273018751.1">
    <property type="nucleotide sequence ID" value="NZ_DAINLL010000008.1"/>
</dbReference>
<proteinExistence type="predicted"/>
<evidence type="ECO:0000313" key="2">
    <source>
        <dbReference type="Proteomes" id="UP000257240"/>
    </source>
</evidence>
<sequence length="182" mass="20777">MKKSVKIELLLFSVFLFVCTPKEFKLNYLGEQVKIVNSERATKVILVYQHPVEHSRGRYIYKGEISEFIVPELQKRVPGYLVVNNAAQTPGKEITYEFIPTKPTIGQSFWRELLTFSKNTIIWECKIEGVLKGGVQEKLILGEGTVKSVNYISPEIYKSIIEECYLKAAEKLGNAMANEILK</sequence>
<evidence type="ECO:0008006" key="3">
    <source>
        <dbReference type="Google" id="ProtNLM"/>
    </source>
</evidence>
<evidence type="ECO:0000313" key="1">
    <source>
        <dbReference type="EMBL" id="HAA83213.1"/>
    </source>
</evidence>
<gene>
    <name evidence="1" type="ORF">DCE01_00240</name>
</gene>
<comment type="caution">
    <text evidence="1">The sequence shown here is derived from an EMBL/GenBank/DDBJ whole genome shotgun (WGS) entry which is preliminary data.</text>
</comment>
<protein>
    <recommendedName>
        <fullName evidence="3">ABC-type transport auxiliary lipoprotein component domain-containing protein</fullName>
    </recommendedName>
</protein>
<dbReference type="AlphaFoldDB" id="A0A117LCG9"/>
<dbReference type="Proteomes" id="UP000257240">
    <property type="component" value="Unassembled WGS sequence"/>
</dbReference>
<name>A0A117LCG9_9BACT</name>
<organism evidence="1 2">
    <name type="scientific">Thermodesulfobacterium commune</name>
    <dbReference type="NCBI Taxonomy" id="1741"/>
    <lineage>
        <taxon>Bacteria</taxon>
        <taxon>Pseudomonadati</taxon>
        <taxon>Thermodesulfobacteriota</taxon>
        <taxon>Thermodesulfobacteria</taxon>
        <taxon>Thermodesulfobacteriales</taxon>
        <taxon>Thermodesulfobacteriaceae</taxon>
        <taxon>Thermodesulfobacterium</taxon>
    </lineage>
</organism>
<reference evidence="1 2" key="1">
    <citation type="journal article" date="2018" name="Nat. Biotechnol.">
        <title>A standardized bacterial taxonomy based on genome phylogeny substantially revises the tree of life.</title>
        <authorList>
            <person name="Parks D.H."/>
            <person name="Chuvochina M."/>
            <person name="Waite D.W."/>
            <person name="Rinke C."/>
            <person name="Skarshewski A."/>
            <person name="Chaumeil P.A."/>
            <person name="Hugenholtz P."/>
        </authorList>
    </citation>
    <scope>NUCLEOTIDE SEQUENCE [LARGE SCALE GENOMIC DNA]</scope>
    <source>
        <strain evidence="1">UBA12529</strain>
    </source>
</reference>
<accession>A0A117LCG9</accession>
<dbReference type="EMBL" id="DLVE01000005">
    <property type="protein sequence ID" value="HAA83213.1"/>
    <property type="molecule type" value="Genomic_DNA"/>
</dbReference>